<dbReference type="EMBL" id="BLIR01000001">
    <property type="protein sequence ID" value="GFE40115.1"/>
    <property type="molecule type" value="Genomic_DNA"/>
</dbReference>
<organism evidence="2 3">
    <name type="scientific">Streptomyces tubercidicus</name>
    <dbReference type="NCBI Taxonomy" id="47759"/>
    <lineage>
        <taxon>Bacteria</taxon>
        <taxon>Bacillati</taxon>
        <taxon>Actinomycetota</taxon>
        <taxon>Actinomycetes</taxon>
        <taxon>Kitasatosporales</taxon>
        <taxon>Streptomycetaceae</taxon>
        <taxon>Streptomyces</taxon>
    </lineage>
</organism>
<name>A0A640UZT0_9ACTN</name>
<feature type="region of interest" description="Disordered" evidence="1">
    <location>
        <begin position="1"/>
        <end position="33"/>
    </location>
</feature>
<comment type="caution">
    <text evidence="2">The sequence shown here is derived from an EMBL/GenBank/DDBJ whole genome shotgun (WGS) entry which is preliminary data.</text>
</comment>
<evidence type="ECO:0000256" key="1">
    <source>
        <dbReference type="SAM" id="MobiDB-lite"/>
    </source>
</evidence>
<dbReference type="AlphaFoldDB" id="A0A640UZT0"/>
<dbReference type="Proteomes" id="UP000431826">
    <property type="component" value="Unassembled WGS sequence"/>
</dbReference>
<reference evidence="2 3" key="1">
    <citation type="submission" date="2019-12" db="EMBL/GenBank/DDBJ databases">
        <title>Whole genome shotgun sequence of Streptomyces tubercidicus NBRC 13090.</title>
        <authorList>
            <person name="Ichikawa N."/>
            <person name="Kimura A."/>
            <person name="Kitahashi Y."/>
            <person name="Komaki H."/>
            <person name="Tamura T."/>
        </authorList>
    </citation>
    <scope>NUCLEOTIDE SEQUENCE [LARGE SCALE GENOMIC DNA]</scope>
    <source>
        <strain evidence="2 3">NBRC 13090</strain>
    </source>
</reference>
<proteinExistence type="predicted"/>
<evidence type="ECO:0000313" key="2">
    <source>
        <dbReference type="EMBL" id="GFE40115.1"/>
    </source>
</evidence>
<gene>
    <name evidence="2" type="ORF">Stube_47880</name>
</gene>
<keyword evidence="3" id="KW-1185">Reference proteome</keyword>
<evidence type="ECO:0000313" key="3">
    <source>
        <dbReference type="Proteomes" id="UP000431826"/>
    </source>
</evidence>
<protein>
    <submittedName>
        <fullName evidence="2">Uncharacterized protein</fullName>
    </submittedName>
</protein>
<sequence>MAEAGQGGDSHGGDQQDGEDDPESGVDRQQHALTVGVACGAHAPERHNRIAAVQLWHSVSQPLN</sequence>
<feature type="compositionally biased region" description="Gly residues" evidence="1">
    <location>
        <begin position="1"/>
        <end position="10"/>
    </location>
</feature>
<accession>A0A640UZT0</accession>